<sequence length="132" mass="14570">MPSGAQGPVGEFVTHLRAPSTALAAREWPADFTRFAPNILSVQHWSRLLGGLLYATSPRLRWPQLLRRTFDVDILECPKCRGRLRIIEAVVEAKSAREILERLGMPTGSPDTGHARDPTSLDGDEPDEPDAT</sequence>
<dbReference type="EMBL" id="CP012333">
    <property type="protein sequence ID" value="AKU94151.1"/>
    <property type="molecule type" value="Genomic_DNA"/>
</dbReference>
<name>A0A0K1PL67_9BACT</name>
<evidence type="ECO:0008006" key="4">
    <source>
        <dbReference type="Google" id="ProtNLM"/>
    </source>
</evidence>
<feature type="region of interest" description="Disordered" evidence="1">
    <location>
        <begin position="101"/>
        <end position="132"/>
    </location>
</feature>
<dbReference type="Proteomes" id="UP000064967">
    <property type="component" value="Chromosome"/>
</dbReference>
<gene>
    <name evidence="2" type="ORF">AKJ09_00815</name>
</gene>
<proteinExistence type="predicted"/>
<dbReference type="RefSeq" id="WP_146645792.1">
    <property type="nucleotide sequence ID" value="NZ_CP012333.1"/>
</dbReference>
<keyword evidence="3" id="KW-1185">Reference proteome</keyword>
<feature type="compositionally biased region" description="Acidic residues" evidence="1">
    <location>
        <begin position="122"/>
        <end position="132"/>
    </location>
</feature>
<protein>
    <recommendedName>
        <fullName evidence="4">Transposase</fullName>
    </recommendedName>
</protein>
<accession>A0A0K1PL67</accession>
<evidence type="ECO:0000313" key="3">
    <source>
        <dbReference type="Proteomes" id="UP000064967"/>
    </source>
</evidence>
<evidence type="ECO:0000256" key="1">
    <source>
        <dbReference type="SAM" id="MobiDB-lite"/>
    </source>
</evidence>
<dbReference type="STRING" id="1391654.AKJ09_00815"/>
<dbReference type="AlphaFoldDB" id="A0A0K1PL67"/>
<dbReference type="KEGG" id="llu:AKJ09_00815"/>
<evidence type="ECO:0000313" key="2">
    <source>
        <dbReference type="EMBL" id="AKU94151.1"/>
    </source>
</evidence>
<reference evidence="2 3" key="1">
    <citation type="submission" date="2015-08" db="EMBL/GenBank/DDBJ databases">
        <authorList>
            <person name="Babu N.S."/>
            <person name="Beckwith C.J."/>
            <person name="Beseler K.G."/>
            <person name="Brison A."/>
            <person name="Carone J.V."/>
            <person name="Caskin T.P."/>
            <person name="Diamond M."/>
            <person name="Durham M.E."/>
            <person name="Foxe J.M."/>
            <person name="Go M."/>
            <person name="Henderson B.A."/>
            <person name="Jones I.B."/>
            <person name="McGettigan J.A."/>
            <person name="Micheletti S.J."/>
            <person name="Nasrallah M.E."/>
            <person name="Ortiz D."/>
            <person name="Piller C.R."/>
            <person name="Privatt S.R."/>
            <person name="Schneider S.L."/>
            <person name="Sharp S."/>
            <person name="Smith T.C."/>
            <person name="Stanton J.D."/>
            <person name="Ullery H.E."/>
            <person name="Wilson R.J."/>
            <person name="Serrano M.G."/>
            <person name="Buck G."/>
            <person name="Lee V."/>
            <person name="Wang Y."/>
            <person name="Carvalho R."/>
            <person name="Voegtly L."/>
            <person name="Shi R."/>
            <person name="Duckworth R."/>
            <person name="Johnson A."/>
            <person name="Loviza R."/>
            <person name="Walstead R."/>
            <person name="Shah Z."/>
            <person name="Kiflezghi M."/>
            <person name="Wade K."/>
            <person name="Ball S.L."/>
            <person name="Bradley K.W."/>
            <person name="Asai D.J."/>
            <person name="Bowman C.A."/>
            <person name="Russell D.A."/>
            <person name="Pope W.H."/>
            <person name="Jacobs-Sera D."/>
            <person name="Hendrix R.W."/>
            <person name="Hatfull G.F."/>
        </authorList>
    </citation>
    <scope>NUCLEOTIDE SEQUENCE [LARGE SCALE GENOMIC DNA]</scope>
    <source>
        <strain evidence="2 3">DSM 27648</strain>
    </source>
</reference>
<dbReference type="OrthoDB" id="5526401at2"/>
<organism evidence="2 3">
    <name type="scientific">Labilithrix luteola</name>
    <dbReference type="NCBI Taxonomy" id="1391654"/>
    <lineage>
        <taxon>Bacteria</taxon>
        <taxon>Pseudomonadati</taxon>
        <taxon>Myxococcota</taxon>
        <taxon>Polyangia</taxon>
        <taxon>Polyangiales</taxon>
        <taxon>Labilitrichaceae</taxon>
        <taxon>Labilithrix</taxon>
    </lineage>
</organism>